<dbReference type="PIRSF" id="PIRSF017184">
    <property type="entry name" value="Nnr"/>
    <property type="match status" value="1"/>
</dbReference>
<comment type="function">
    <text evidence="18">Catalyzes the epimerization of the S- and R-forms of NAD(P)HX, a damaged form of NAD(P)H that is a result of enzymatic or heat-dependent hydration. This is a prerequisite for the S-specific NAD(P)H-hydrate dehydratase to allow the repair of both epimers of NAD(P)HX.</text>
</comment>
<feature type="binding site" evidence="18">
    <location>
        <begin position="131"/>
        <end position="137"/>
    </location>
    <ligand>
        <name>(6S)-NADPHX</name>
        <dbReference type="ChEBI" id="CHEBI:64076"/>
    </ligand>
</feature>
<dbReference type="HAMAP" id="MF_01965">
    <property type="entry name" value="NADHX_dehydratase"/>
    <property type="match status" value="1"/>
</dbReference>
<comment type="similarity">
    <text evidence="17">Belongs to the NnrD/CARKD family.</text>
</comment>
<name>G5J0R3_CROWT</name>
<dbReference type="CDD" id="cd01171">
    <property type="entry name" value="YXKO-related"/>
    <property type="match status" value="1"/>
</dbReference>
<evidence type="ECO:0000256" key="11">
    <source>
        <dbReference type="ARBA" id="ARBA00023235"/>
    </source>
</evidence>
<evidence type="ECO:0000256" key="13">
    <source>
        <dbReference type="ARBA" id="ARBA00023268"/>
    </source>
</evidence>
<feature type="domain" description="YjeF C-terminal" evidence="20">
    <location>
        <begin position="231"/>
        <end position="511"/>
    </location>
</feature>
<keyword evidence="11 18" id="KW-0413">Isomerase</keyword>
<dbReference type="PROSITE" id="PS51385">
    <property type="entry name" value="YJEF_N"/>
    <property type="match status" value="1"/>
</dbReference>
<dbReference type="EMBL" id="AESD01000176">
    <property type="protein sequence ID" value="EHJ14235.1"/>
    <property type="molecule type" value="Genomic_DNA"/>
</dbReference>
<feature type="binding site" evidence="17">
    <location>
        <position position="451"/>
    </location>
    <ligand>
        <name>(6S)-NADPHX</name>
        <dbReference type="ChEBI" id="CHEBI:64076"/>
    </ligand>
</feature>
<dbReference type="HAMAP" id="MF_01966">
    <property type="entry name" value="NADHX_epimerase"/>
    <property type="match status" value="1"/>
</dbReference>
<dbReference type="PANTHER" id="PTHR12592:SF0">
    <property type="entry name" value="ATP-DEPENDENT (S)-NAD(P)H-HYDRATE DEHYDRATASE"/>
    <property type="match status" value="1"/>
</dbReference>
<keyword evidence="12 17" id="KW-0456">Lyase</keyword>
<dbReference type="Pfam" id="PF01256">
    <property type="entry name" value="Carb_kinase"/>
    <property type="match status" value="1"/>
</dbReference>
<dbReference type="GO" id="GO:0052855">
    <property type="term" value="F:ADP-dependent NAD(P)H-hydrate dehydratase activity"/>
    <property type="evidence" value="ECO:0007669"/>
    <property type="project" value="UniProtKB-UniRule"/>
</dbReference>
<dbReference type="GO" id="GO:0046496">
    <property type="term" value="P:nicotinamide nucleotide metabolic process"/>
    <property type="evidence" value="ECO:0007669"/>
    <property type="project" value="UniProtKB-UniRule"/>
</dbReference>
<comment type="cofactor">
    <cofactor evidence="17">
        <name>Mg(2+)</name>
        <dbReference type="ChEBI" id="CHEBI:18420"/>
    </cofactor>
</comment>
<dbReference type="EC" id="4.2.1.136" evidence="19"/>
<dbReference type="NCBIfam" id="TIGR00196">
    <property type="entry name" value="yjeF_cterm"/>
    <property type="match status" value="1"/>
</dbReference>
<feature type="binding site" evidence="18">
    <location>
        <position position="127"/>
    </location>
    <ligand>
        <name>K(+)</name>
        <dbReference type="ChEBI" id="CHEBI:29103"/>
    </ligand>
</feature>
<evidence type="ECO:0000256" key="19">
    <source>
        <dbReference type="PIRNR" id="PIRNR017184"/>
    </source>
</evidence>
<dbReference type="InterPro" id="IPR004443">
    <property type="entry name" value="YjeF_N_dom"/>
</dbReference>
<evidence type="ECO:0000256" key="18">
    <source>
        <dbReference type="HAMAP-Rule" id="MF_01966"/>
    </source>
</evidence>
<dbReference type="Pfam" id="PF03853">
    <property type="entry name" value="YjeF_N"/>
    <property type="match status" value="1"/>
</dbReference>
<comment type="subunit">
    <text evidence="17">Homotetramer.</text>
</comment>
<dbReference type="SUPFAM" id="SSF53613">
    <property type="entry name" value="Ribokinase-like"/>
    <property type="match status" value="1"/>
</dbReference>
<evidence type="ECO:0000256" key="17">
    <source>
        <dbReference type="HAMAP-Rule" id="MF_01965"/>
    </source>
</evidence>
<gene>
    <name evidence="17" type="primary">nnrD</name>
    <name evidence="18" type="synonym">nnrE</name>
    <name evidence="22" type="ORF">CWATWH0003_1099</name>
</gene>
<reference evidence="22 23" key="1">
    <citation type="journal article" date="2011" name="Front. Microbiol.">
        <title>Two Strains of Crocosphaera watsonii with Highly Conserved Genomes are Distinguished by Strain-Specific Features.</title>
        <authorList>
            <person name="Bench S.R."/>
            <person name="Ilikchyan I.N."/>
            <person name="Tripp H.J."/>
            <person name="Zehr J.P."/>
        </authorList>
    </citation>
    <scope>NUCLEOTIDE SEQUENCE [LARGE SCALE GENOMIC DNA]</scope>
    <source>
        <strain evidence="22 23">WH 0003</strain>
    </source>
</reference>
<comment type="catalytic activity">
    <reaction evidence="16 17 19">
        <text>(6S)-NADPHX + ADP = AMP + phosphate + NADPH + H(+)</text>
        <dbReference type="Rhea" id="RHEA:32235"/>
        <dbReference type="ChEBI" id="CHEBI:15378"/>
        <dbReference type="ChEBI" id="CHEBI:43474"/>
        <dbReference type="ChEBI" id="CHEBI:57783"/>
        <dbReference type="ChEBI" id="CHEBI:64076"/>
        <dbReference type="ChEBI" id="CHEBI:456215"/>
        <dbReference type="ChEBI" id="CHEBI:456216"/>
        <dbReference type="EC" id="4.2.1.136"/>
    </reaction>
</comment>
<keyword evidence="6 17" id="KW-0547">Nucleotide-binding</keyword>
<evidence type="ECO:0000256" key="2">
    <source>
        <dbReference type="ARBA" id="ARBA00000909"/>
    </source>
</evidence>
<keyword evidence="7 17" id="KW-0067">ATP-binding</keyword>
<dbReference type="InterPro" id="IPR036652">
    <property type="entry name" value="YjeF_N_dom_sf"/>
</dbReference>
<comment type="caution">
    <text evidence="22">The sequence shown here is derived from an EMBL/GenBank/DDBJ whole genome shotgun (WGS) entry which is preliminary data.</text>
</comment>
<feature type="domain" description="YjeF N-terminal" evidence="21">
    <location>
        <begin position="17"/>
        <end position="217"/>
    </location>
</feature>
<evidence type="ECO:0000256" key="8">
    <source>
        <dbReference type="ARBA" id="ARBA00022857"/>
    </source>
</evidence>
<dbReference type="NCBIfam" id="TIGR00197">
    <property type="entry name" value="yjeF_nterm"/>
    <property type="match status" value="1"/>
</dbReference>
<keyword evidence="13" id="KW-0511">Multifunctional enzyme</keyword>
<comment type="catalytic activity">
    <reaction evidence="2 18 19">
        <text>(6R)-NADPHX = (6S)-NADPHX</text>
        <dbReference type="Rhea" id="RHEA:32227"/>
        <dbReference type="ChEBI" id="CHEBI:64076"/>
        <dbReference type="ChEBI" id="CHEBI:64077"/>
        <dbReference type="EC" id="5.1.99.6"/>
    </reaction>
</comment>
<sequence length="511" mass="54689">MEPRQELNSIVVTTEQMANIEGKIFAGGMPVAALMEKAALLTSQRIQQLYPLHTVDKVGVLVGPGHNGGDALVIARELHLQGYDVCVYCPFTKLKELTQQHANYAHSLGIPYHNDLESLNHCQLIIDGLFGFGLKRSLSGNLAIDVDRLNQWSIPVVSVDIPSGLHTDTGEVLGTAVKATHSLCLGLWKPVYFQDQALAYTGIAEKIDFGIPLKDIFSTIPQPIPLQLLHKTLALGFLPLPRPQLTHKYQQGHLLLIAGSHRYAGASILSSNGAKASGVGMLSVAVPESLKPLLVGKIPDGLVIDCPVSEKGVIASLPPLATDFASYDIIACGPGLTREATEVVTRVLEAKCPLVLDADALNILAQLGTVNRLSKRQNATVLTPHLGEFKRLFPDIHNPEKDRITATKQAASQSGAIILLKGARTIIANPQGKIWIIPESTPALARGGSGDVLTGLIGGLLAQNKTTNHPLEAMVATAAWWHAQAAILAAKERSELGVDAGTLSQYLHTIF</sequence>
<dbReference type="GO" id="GO:0005524">
    <property type="term" value="F:ATP binding"/>
    <property type="evidence" value="ECO:0007669"/>
    <property type="project" value="UniProtKB-UniRule"/>
</dbReference>
<evidence type="ECO:0000256" key="16">
    <source>
        <dbReference type="ARBA" id="ARBA00049209"/>
    </source>
</evidence>
<feature type="binding site" evidence="18">
    <location>
        <position position="163"/>
    </location>
    <ligand>
        <name>K(+)</name>
        <dbReference type="ChEBI" id="CHEBI:29103"/>
    </ligand>
</feature>
<evidence type="ECO:0000313" key="23">
    <source>
        <dbReference type="Proteomes" id="UP000003477"/>
    </source>
</evidence>
<dbReference type="InterPro" id="IPR029056">
    <property type="entry name" value="Ribokinase-like"/>
</dbReference>
<dbReference type="PROSITE" id="PS51383">
    <property type="entry name" value="YJEF_C_3"/>
    <property type="match status" value="1"/>
</dbReference>
<dbReference type="AlphaFoldDB" id="G5J0R3"/>
<evidence type="ECO:0000256" key="6">
    <source>
        <dbReference type="ARBA" id="ARBA00022741"/>
    </source>
</evidence>
<dbReference type="SUPFAM" id="SSF64153">
    <property type="entry name" value="YjeF N-terminal domain-like"/>
    <property type="match status" value="1"/>
</dbReference>
<dbReference type="GO" id="GO:0110051">
    <property type="term" value="P:metabolite repair"/>
    <property type="evidence" value="ECO:0007669"/>
    <property type="project" value="TreeGrafter"/>
</dbReference>
<dbReference type="Gene3D" id="3.40.50.10260">
    <property type="entry name" value="YjeF N-terminal domain"/>
    <property type="match status" value="1"/>
</dbReference>
<evidence type="ECO:0000256" key="14">
    <source>
        <dbReference type="ARBA" id="ARBA00025153"/>
    </source>
</evidence>
<evidence type="ECO:0000256" key="5">
    <source>
        <dbReference type="ARBA" id="ARBA00022723"/>
    </source>
</evidence>
<organism evidence="22 23">
    <name type="scientific">Crocosphaera watsonii WH 0003</name>
    <dbReference type="NCBI Taxonomy" id="423471"/>
    <lineage>
        <taxon>Bacteria</taxon>
        <taxon>Bacillati</taxon>
        <taxon>Cyanobacteriota</taxon>
        <taxon>Cyanophyceae</taxon>
        <taxon>Oscillatoriophycideae</taxon>
        <taxon>Chroococcales</taxon>
        <taxon>Aphanothecaceae</taxon>
        <taxon>Crocosphaera</taxon>
    </lineage>
</organism>
<feature type="binding site" evidence="17">
    <location>
        <position position="385"/>
    </location>
    <ligand>
        <name>(6S)-NADPHX</name>
        <dbReference type="ChEBI" id="CHEBI:64076"/>
    </ligand>
</feature>
<dbReference type="Proteomes" id="UP000003477">
    <property type="component" value="Unassembled WGS sequence"/>
</dbReference>
<evidence type="ECO:0000313" key="22">
    <source>
        <dbReference type="EMBL" id="EHJ14235.1"/>
    </source>
</evidence>
<evidence type="ECO:0000259" key="21">
    <source>
        <dbReference type="PROSITE" id="PS51385"/>
    </source>
</evidence>
<dbReference type="PATRIC" id="fig|423471.3.peg.1014"/>
<comment type="function">
    <text evidence="14 19">Bifunctional enzyme that catalyzes the epimerization of the S- and R-forms of NAD(P)HX and the dehydration of the S-form of NAD(P)HX at the expense of ADP, which is converted to AMP. This allows the repair of both epimers of NAD(P)HX, a damaged form of NAD(P)H that is a result of enzymatic or heat-dependent hydration.</text>
</comment>
<feature type="binding site" evidence="17">
    <location>
        <position position="450"/>
    </location>
    <ligand>
        <name>AMP</name>
        <dbReference type="ChEBI" id="CHEBI:456215"/>
    </ligand>
</feature>
<comment type="caution">
    <text evidence="18">Lacks conserved residue(s) required for the propagation of feature annotation.</text>
</comment>
<dbReference type="PANTHER" id="PTHR12592">
    <property type="entry name" value="ATP-DEPENDENT (S)-NAD(P)H-HYDRATE DEHYDRATASE FAMILY MEMBER"/>
    <property type="match status" value="1"/>
</dbReference>
<evidence type="ECO:0000256" key="1">
    <source>
        <dbReference type="ARBA" id="ARBA00000013"/>
    </source>
</evidence>
<dbReference type="InterPro" id="IPR030677">
    <property type="entry name" value="Nnr"/>
</dbReference>
<keyword evidence="10 17" id="KW-0520">NAD</keyword>
<dbReference type="GeneID" id="88764949"/>
<feature type="binding site" evidence="18">
    <location>
        <begin position="66"/>
        <end position="70"/>
    </location>
    <ligand>
        <name>(6S)-NADPHX</name>
        <dbReference type="ChEBI" id="CHEBI:64076"/>
    </ligand>
</feature>
<feature type="binding site" evidence="18">
    <location>
        <position position="160"/>
    </location>
    <ligand>
        <name>(6S)-NADPHX</name>
        <dbReference type="ChEBI" id="CHEBI:64076"/>
    </ligand>
</feature>
<dbReference type="PROSITE" id="PS01050">
    <property type="entry name" value="YJEF_C_2"/>
    <property type="match status" value="1"/>
</dbReference>
<evidence type="ECO:0000256" key="12">
    <source>
        <dbReference type="ARBA" id="ARBA00023239"/>
    </source>
</evidence>
<feature type="binding site" evidence="17">
    <location>
        <begin position="421"/>
        <end position="425"/>
    </location>
    <ligand>
        <name>AMP</name>
        <dbReference type="ChEBI" id="CHEBI:456215"/>
    </ligand>
</feature>
<dbReference type="GO" id="GO:0046872">
    <property type="term" value="F:metal ion binding"/>
    <property type="evidence" value="ECO:0007669"/>
    <property type="project" value="UniProtKB-UniRule"/>
</dbReference>
<comment type="similarity">
    <text evidence="4 19">In the C-terminal section; belongs to the NnrD/CARKD family.</text>
</comment>
<evidence type="ECO:0000256" key="3">
    <source>
        <dbReference type="ARBA" id="ARBA00006001"/>
    </source>
</evidence>
<evidence type="ECO:0000256" key="15">
    <source>
        <dbReference type="ARBA" id="ARBA00048238"/>
    </source>
</evidence>
<accession>G5J0R3</accession>
<evidence type="ECO:0000259" key="20">
    <source>
        <dbReference type="PROSITE" id="PS51383"/>
    </source>
</evidence>
<comment type="similarity">
    <text evidence="3 19">In the N-terminal section; belongs to the NnrE/AIBP family.</text>
</comment>
<feature type="binding site" evidence="17">
    <location>
        <position position="266"/>
    </location>
    <ligand>
        <name>(6S)-NADPHX</name>
        <dbReference type="ChEBI" id="CHEBI:64076"/>
    </ligand>
</feature>
<comment type="catalytic activity">
    <reaction evidence="1 18 19">
        <text>(6R)-NADHX = (6S)-NADHX</text>
        <dbReference type="Rhea" id="RHEA:32215"/>
        <dbReference type="ChEBI" id="CHEBI:64074"/>
        <dbReference type="ChEBI" id="CHEBI:64075"/>
        <dbReference type="EC" id="5.1.99.6"/>
    </reaction>
</comment>
<evidence type="ECO:0000256" key="4">
    <source>
        <dbReference type="ARBA" id="ARBA00009524"/>
    </source>
</evidence>
<keyword evidence="8 17" id="KW-0521">NADP</keyword>
<dbReference type="InterPro" id="IPR000631">
    <property type="entry name" value="CARKD"/>
</dbReference>
<dbReference type="EC" id="5.1.99.6" evidence="19"/>
<evidence type="ECO:0000256" key="9">
    <source>
        <dbReference type="ARBA" id="ARBA00022958"/>
    </source>
</evidence>
<comment type="function">
    <text evidence="17">Catalyzes the dehydration of the S-form of NAD(P)HX at the expense of ADP, which is converted to AMP. Together with NAD(P)HX epimerase, which catalyzes the epimerization of the S- and R-forms, the enzyme allows the repair of both epimers of NAD(P)HX, a damaged form of NAD(P)H that is a result of enzymatic or heat-dependent hydration.</text>
</comment>
<proteinExistence type="inferred from homology"/>
<dbReference type="RefSeq" id="WP_007309587.1">
    <property type="nucleotide sequence ID" value="NZ_AESD01000176.1"/>
</dbReference>
<keyword evidence="9 18" id="KW-0630">Potassium</keyword>
<protein>
    <recommendedName>
        <fullName evidence="19">Bifunctional NAD(P)H-hydrate repair enzyme</fullName>
    </recommendedName>
    <alternativeName>
        <fullName evidence="19">Nicotinamide nucleotide repair protein</fullName>
    </alternativeName>
    <domain>
        <recommendedName>
            <fullName evidence="19">ADP-dependent (S)-NAD(P)H-hydrate dehydratase</fullName>
            <ecNumber evidence="19">4.2.1.136</ecNumber>
        </recommendedName>
        <alternativeName>
            <fullName evidence="19">ADP-dependent NAD(P)HX dehydratase</fullName>
        </alternativeName>
    </domain>
    <domain>
        <recommendedName>
            <fullName evidence="19">NAD(P)H-hydrate epimerase</fullName>
            <ecNumber evidence="19">5.1.99.6</ecNumber>
        </recommendedName>
    </domain>
</protein>
<dbReference type="Gene3D" id="3.40.1190.20">
    <property type="match status" value="1"/>
</dbReference>
<feature type="binding site" evidence="18">
    <location>
        <position position="67"/>
    </location>
    <ligand>
        <name>K(+)</name>
        <dbReference type="ChEBI" id="CHEBI:29103"/>
    </ligand>
</feature>
<dbReference type="InterPro" id="IPR017953">
    <property type="entry name" value="Carbohydrate_kinase_pred_CS"/>
</dbReference>
<feature type="binding site" evidence="17">
    <location>
        <position position="335"/>
    </location>
    <ligand>
        <name>(6S)-NADPHX</name>
        <dbReference type="ChEBI" id="CHEBI:64076"/>
    </ligand>
</feature>
<comment type="similarity">
    <text evidence="18">Belongs to the NnrE/AIBP family.</text>
</comment>
<dbReference type="GO" id="GO:0052856">
    <property type="term" value="F:NAD(P)HX epimerase activity"/>
    <property type="evidence" value="ECO:0007669"/>
    <property type="project" value="UniProtKB-UniRule"/>
</dbReference>
<comment type="cofactor">
    <cofactor evidence="18 19">
        <name>K(+)</name>
        <dbReference type="ChEBI" id="CHEBI:29103"/>
    </cofactor>
    <text evidence="18 19">Binds 1 potassium ion per subunit.</text>
</comment>
<comment type="catalytic activity">
    <reaction evidence="15 17 19">
        <text>(6S)-NADHX + ADP = AMP + phosphate + NADH + H(+)</text>
        <dbReference type="Rhea" id="RHEA:32223"/>
        <dbReference type="ChEBI" id="CHEBI:15378"/>
        <dbReference type="ChEBI" id="CHEBI:43474"/>
        <dbReference type="ChEBI" id="CHEBI:57945"/>
        <dbReference type="ChEBI" id="CHEBI:64074"/>
        <dbReference type="ChEBI" id="CHEBI:456215"/>
        <dbReference type="ChEBI" id="CHEBI:456216"/>
        <dbReference type="EC" id="4.2.1.136"/>
    </reaction>
</comment>
<evidence type="ECO:0000256" key="7">
    <source>
        <dbReference type="ARBA" id="ARBA00022840"/>
    </source>
</evidence>
<keyword evidence="5 18" id="KW-0479">Metal-binding</keyword>
<evidence type="ECO:0000256" key="10">
    <source>
        <dbReference type="ARBA" id="ARBA00023027"/>
    </source>
</evidence>